<sequence length="244" mass="26656">MASQDRSKFLPHADPAAFPDSSYVLGDLLAERFTCRAYRPEPVEEAVIGRMLELAQMSASWCNTQPWNVIVTQGEATERFRAALFAEASSDGHEGQPGIDYPRSFPGVHGERRREVGWQLYDSVGVRKGDRAASREQALENFRLFGAPHVALICCERELGAYGAIDCGVYLGTLLLAAQSLGLGMTPQAALAEHSALIRRHFAVPDNLMFVVGASFGHADQDHAANSFRSRRAPVGENARLVKA</sequence>
<dbReference type="CDD" id="cd02136">
    <property type="entry name" value="PnbA_NfnB-like"/>
    <property type="match status" value="1"/>
</dbReference>
<accession>A0A1E1F2F5</accession>
<dbReference type="KEGG" id="sclo:SCLO_1016630"/>
<dbReference type="PANTHER" id="PTHR23026:SF90">
    <property type="entry name" value="IODOTYROSINE DEIODINASE 1"/>
    <property type="match status" value="1"/>
</dbReference>
<dbReference type="EMBL" id="AP017655">
    <property type="protein sequence ID" value="BAV64703.1"/>
    <property type="molecule type" value="Genomic_DNA"/>
</dbReference>
<dbReference type="InterPro" id="IPR000415">
    <property type="entry name" value="Nitroreductase-like"/>
</dbReference>
<dbReference type="PANTHER" id="PTHR23026">
    <property type="entry name" value="NADPH NITROREDUCTASE"/>
    <property type="match status" value="1"/>
</dbReference>
<name>A0A1E1F2F5_9SPHN</name>
<keyword evidence="3" id="KW-0560">Oxidoreductase</keyword>
<dbReference type="Pfam" id="PF00881">
    <property type="entry name" value="Nitroreductase"/>
    <property type="match status" value="1"/>
</dbReference>
<proteinExistence type="predicted"/>
<evidence type="ECO:0000256" key="2">
    <source>
        <dbReference type="ARBA" id="ARBA00022643"/>
    </source>
</evidence>
<reference evidence="5 6" key="1">
    <citation type="submission" date="2016-10" db="EMBL/GenBank/DDBJ databases">
        <title>Complete Genome Sequence of the Nonylphenol-Degrading Bacterium Sphingobium cloacae JCM 10874T.</title>
        <authorList>
            <person name="Ootsuka M."/>
            <person name="Nishizawa T."/>
            <person name="Ohta H."/>
        </authorList>
    </citation>
    <scope>NUCLEOTIDE SEQUENCE [LARGE SCALE GENOMIC DNA]</scope>
    <source>
        <strain evidence="5 6">JCM 10874</strain>
    </source>
</reference>
<dbReference type="SUPFAM" id="SSF55469">
    <property type="entry name" value="FMN-dependent nitroreductase-like"/>
    <property type="match status" value="1"/>
</dbReference>
<organism evidence="5 6">
    <name type="scientific">Sphingobium cloacae</name>
    <dbReference type="NCBI Taxonomy" id="120107"/>
    <lineage>
        <taxon>Bacteria</taxon>
        <taxon>Pseudomonadati</taxon>
        <taxon>Pseudomonadota</taxon>
        <taxon>Alphaproteobacteria</taxon>
        <taxon>Sphingomonadales</taxon>
        <taxon>Sphingomonadaceae</taxon>
        <taxon>Sphingobium</taxon>
    </lineage>
</organism>
<dbReference type="Gene3D" id="3.40.109.10">
    <property type="entry name" value="NADH Oxidase"/>
    <property type="match status" value="1"/>
</dbReference>
<evidence type="ECO:0000259" key="4">
    <source>
        <dbReference type="Pfam" id="PF00881"/>
    </source>
</evidence>
<dbReference type="OrthoDB" id="9802510at2"/>
<evidence type="ECO:0000256" key="1">
    <source>
        <dbReference type="ARBA" id="ARBA00022630"/>
    </source>
</evidence>
<keyword evidence="6" id="KW-1185">Reference proteome</keyword>
<evidence type="ECO:0000256" key="3">
    <source>
        <dbReference type="ARBA" id="ARBA00023002"/>
    </source>
</evidence>
<dbReference type="InterPro" id="IPR050627">
    <property type="entry name" value="Nitroreductase/BluB"/>
</dbReference>
<keyword evidence="1" id="KW-0285">Flavoprotein</keyword>
<dbReference type="InterPro" id="IPR029479">
    <property type="entry name" value="Nitroreductase"/>
</dbReference>
<protein>
    <submittedName>
        <fullName evidence="5">Nitroreductase</fullName>
    </submittedName>
</protein>
<dbReference type="RefSeq" id="WP_066515009.1">
    <property type="nucleotide sequence ID" value="NZ_AP017655.1"/>
</dbReference>
<evidence type="ECO:0000313" key="5">
    <source>
        <dbReference type="EMBL" id="BAV64703.1"/>
    </source>
</evidence>
<dbReference type="AlphaFoldDB" id="A0A1E1F2F5"/>
<dbReference type="GO" id="GO:0016491">
    <property type="term" value="F:oxidoreductase activity"/>
    <property type="evidence" value="ECO:0007669"/>
    <property type="project" value="UniProtKB-KW"/>
</dbReference>
<gene>
    <name evidence="5" type="ORF">SCLO_1016630</name>
</gene>
<dbReference type="Proteomes" id="UP000218272">
    <property type="component" value="Chromosome SCLO_1"/>
</dbReference>
<keyword evidence="2" id="KW-0288">FMN</keyword>
<feature type="domain" description="Nitroreductase" evidence="4">
    <location>
        <begin position="30"/>
        <end position="212"/>
    </location>
</feature>
<evidence type="ECO:0000313" key="6">
    <source>
        <dbReference type="Proteomes" id="UP000218272"/>
    </source>
</evidence>